<keyword evidence="2" id="KW-1185">Reference proteome</keyword>
<dbReference type="EMBL" id="BOQL01000001">
    <property type="protein sequence ID" value="GIM62846.1"/>
    <property type="molecule type" value="Genomic_DNA"/>
</dbReference>
<accession>A0A919VIH8</accession>
<protein>
    <recommendedName>
        <fullName evidence="3">Shikimate kinase</fullName>
    </recommendedName>
</protein>
<dbReference type="AlphaFoldDB" id="A0A919VIH8"/>
<proteinExistence type="predicted"/>
<reference evidence="1" key="1">
    <citation type="submission" date="2021-03" db="EMBL/GenBank/DDBJ databases">
        <title>Whole genome shotgun sequence of Actinoplanes auranticolor NBRC 12245.</title>
        <authorList>
            <person name="Komaki H."/>
            <person name="Tamura T."/>
        </authorList>
    </citation>
    <scope>NUCLEOTIDE SEQUENCE</scope>
    <source>
        <strain evidence="1">NBRC 12245</strain>
    </source>
</reference>
<dbReference type="InterPro" id="IPR027417">
    <property type="entry name" value="P-loop_NTPase"/>
</dbReference>
<name>A0A919VIH8_9ACTN</name>
<evidence type="ECO:0000313" key="2">
    <source>
        <dbReference type="Proteomes" id="UP000681340"/>
    </source>
</evidence>
<comment type="caution">
    <text evidence="1">The sequence shown here is derived from an EMBL/GenBank/DDBJ whole genome shotgun (WGS) entry which is preliminary data.</text>
</comment>
<dbReference type="Proteomes" id="UP000681340">
    <property type="component" value="Unassembled WGS sequence"/>
</dbReference>
<organism evidence="1 2">
    <name type="scientific">Actinoplanes auranticolor</name>
    <dbReference type="NCBI Taxonomy" id="47988"/>
    <lineage>
        <taxon>Bacteria</taxon>
        <taxon>Bacillati</taxon>
        <taxon>Actinomycetota</taxon>
        <taxon>Actinomycetes</taxon>
        <taxon>Micromonosporales</taxon>
        <taxon>Micromonosporaceae</taxon>
        <taxon>Actinoplanes</taxon>
    </lineage>
</organism>
<evidence type="ECO:0000313" key="1">
    <source>
        <dbReference type="EMBL" id="GIM62846.1"/>
    </source>
</evidence>
<sequence>MFVVFVTGVRSSGKSTLARYLALHGHDAVSLDDDTTWAAGNSRRWDPDRLDALISTARERGVQTLWLVGHADNAVDLSARFDVCALLDIDQTTVVHRVGQRRGGNHFGDSGAALQKALESHTSFLARWRRRGAVTVDATAPVPAVARQLLTEVAATVLTREPH</sequence>
<gene>
    <name evidence="1" type="ORF">Aau02nite_00210</name>
</gene>
<evidence type="ECO:0008006" key="3">
    <source>
        <dbReference type="Google" id="ProtNLM"/>
    </source>
</evidence>
<dbReference type="RefSeq" id="WP_345478740.1">
    <property type="nucleotide sequence ID" value="NZ_BAABEA010000029.1"/>
</dbReference>
<dbReference type="Gene3D" id="3.40.50.300">
    <property type="entry name" value="P-loop containing nucleotide triphosphate hydrolases"/>
    <property type="match status" value="1"/>
</dbReference>
<dbReference type="SUPFAM" id="SSF52540">
    <property type="entry name" value="P-loop containing nucleoside triphosphate hydrolases"/>
    <property type="match status" value="1"/>
</dbReference>